<reference evidence="2 3" key="1">
    <citation type="submission" date="2014-11" db="EMBL/GenBank/DDBJ databases">
        <authorList>
            <person name="Zhu J."/>
            <person name="Qi W."/>
            <person name="Song R."/>
        </authorList>
    </citation>
    <scope>NUCLEOTIDE SEQUENCE [LARGE SCALE GENOMIC DNA]</scope>
</reference>
<evidence type="ECO:0000313" key="2">
    <source>
        <dbReference type="EMBL" id="CEM06771.1"/>
    </source>
</evidence>
<evidence type="ECO:0000313" key="3">
    <source>
        <dbReference type="Proteomes" id="UP000041254"/>
    </source>
</evidence>
<keyword evidence="1" id="KW-0472">Membrane</keyword>
<organism evidence="2 3">
    <name type="scientific">Vitrella brassicaformis (strain CCMP3155)</name>
    <dbReference type="NCBI Taxonomy" id="1169540"/>
    <lineage>
        <taxon>Eukaryota</taxon>
        <taxon>Sar</taxon>
        <taxon>Alveolata</taxon>
        <taxon>Colpodellida</taxon>
        <taxon>Vitrellaceae</taxon>
        <taxon>Vitrella</taxon>
    </lineage>
</organism>
<accession>A0A0G4F4N1</accession>
<keyword evidence="3" id="KW-1185">Reference proteome</keyword>
<gene>
    <name evidence="2" type="ORF">Vbra_8764</name>
</gene>
<dbReference type="PhylomeDB" id="A0A0G4F4N1"/>
<dbReference type="EMBL" id="CDMY01000370">
    <property type="protein sequence ID" value="CEM06771.1"/>
    <property type="molecule type" value="Genomic_DNA"/>
</dbReference>
<name>A0A0G4F4N1_VITBC</name>
<dbReference type="VEuPathDB" id="CryptoDB:Vbra_8764"/>
<proteinExistence type="predicted"/>
<keyword evidence="1" id="KW-1133">Transmembrane helix</keyword>
<sequence length="247" mass="27238">MWNAPAHPPVLGSFCDRRSGLYYLADPGEIPSAETFDGDREWPLSQDAGRPSSFNFAIIFPIIVGSLIVPRFLQAEMTALCYKIKSSLLFALYDLLGDLAVPYADMLHVNAIRICTRIRDGRWPKAGDTVGIHGLSETSGSSETTRTRATRRKGAALFIKRAGSEIYQSVMRAGRMRSTTSGLSSMASVVDPQSNFMAYDVRPSGLKNGSLNVCFVNSIVQLMVHSLRLIVMCFRACPSISRRFSQM</sequence>
<protein>
    <submittedName>
        <fullName evidence="2">Uncharacterized protein</fullName>
    </submittedName>
</protein>
<dbReference type="Proteomes" id="UP000041254">
    <property type="component" value="Unassembled WGS sequence"/>
</dbReference>
<feature type="transmembrane region" description="Helical" evidence="1">
    <location>
        <begin position="54"/>
        <end position="73"/>
    </location>
</feature>
<dbReference type="InParanoid" id="A0A0G4F4N1"/>
<evidence type="ECO:0000256" key="1">
    <source>
        <dbReference type="SAM" id="Phobius"/>
    </source>
</evidence>
<dbReference type="AlphaFoldDB" id="A0A0G4F4N1"/>
<keyword evidence="1" id="KW-0812">Transmembrane</keyword>